<dbReference type="GO" id="GO:0016887">
    <property type="term" value="F:ATP hydrolysis activity"/>
    <property type="evidence" value="ECO:0007669"/>
    <property type="project" value="TreeGrafter"/>
</dbReference>
<proteinExistence type="inferred from homology"/>
<name>A0AA39LNH5_9BILA</name>
<dbReference type="InterPro" id="IPR027417">
    <property type="entry name" value="P-loop_NTPase"/>
</dbReference>
<dbReference type="InterPro" id="IPR011545">
    <property type="entry name" value="DEAD/DEAH_box_helicase_dom"/>
</dbReference>
<feature type="domain" description="DRBM" evidence="9">
    <location>
        <begin position="205"/>
        <end position="278"/>
    </location>
</feature>
<keyword evidence="13" id="KW-1185">Reference proteome</keyword>
<dbReference type="InterPro" id="IPR014720">
    <property type="entry name" value="dsRBD_dom"/>
</dbReference>
<dbReference type="PANTHER" id="PTHR18934">
    <property type="entry name" value="ATP-DEPENDENT RNA HELICASE"/>
    <property type="match status" value="1"/>
</dbReference>
<evidence type="ECO:0000313" key="12">
    <source>
        <dbReference type="EMBL" id="KAK0404221.1"/>
    </source>
</evidence>
<dbReference type="SMART" id="SM00487">
    <property type="entry name" value="DEXDc"/>
    <property type="match status" value="1"/>
</dbReference>
<dbReference type="GO" id="GO:0043138">
    <property type="term" value="F:3'-5' DNA helicase activity"/>
    <property type="evidence" value="ECO:0007669"/>
    <property type="project" value="TreeGrafter"/>
</dbReference>
<dbReference type="AlphaFoldDB" id="A0AA39LNH5"/>
<dbReference type="PROSITE" id="PS51192">
    <property type="entry name" value="HELICASE_ATP_BIND_1"/>
    <property type="match status" value="1"/>
</dbReference>
<keyword evidence="7" id="KW-0694">RNA-binding</keyword>
<dbReference type="SUPFAM" id="SSF54768">
    <property type="entry name" value="dsRNA-binding domain-like"/>
    <property type="match status" value="2"/>
</dbReference>
<reference evidence="12" key="1">
    <citation type="submission" date="2023-06" db="EMBL/GenBank/DDBJ databases">
        <title>Genomic analysis of the entomopathogenic nematode Steinernema hermaphroditum.</title>
        <authorList>
            <person name="Schwarz E.M."/>
            <person name="Heppert J.K."/>
            <person name="Baniya A."/>
            <person name="Schwartz H.T."/>
            <person name="Tan C.-H."/>
            <person name="Antoshechkin I."/>
            <person name="Sternberg P.W."/>
            <person name="Goodrich-Blair H."/>
            <person name="Dillman A.R."/>
        </authorList>
    </citation>
    <scope>NUCLEOTIDE SEQUENCE</scope>
    <source>
        <strain evidence="12">PS9179</strain>
        <tissue evidence="12">Whole animal</tissue>
    </source>
</reference>
<evidence type="ECO:0000256" key="7">
    <source>
        <dbReference type="PROSITE-ProRule" id="PRU00266"/>
    </source>
</evidence>
<accession>A0AA39LNH5</accession>
<evidence type="ECO:0000259" key="9">
    <source>
        <dbReference type="PROSITE" id="PS50137"/>
    </source>
</evidence>
<dbReference type="Gene3D" id="3.40.50.300">
    <property type="entry name" value="P-loop containing nucleotide triphosphate hydrolases"/>
    <property type="match status" value="2"/>
</dbReference>
<evidence type="ECO:0000259" key="11">
    <source>
        <dbReference type="PROSITE" id="PS51194"/>
    </source>
</evidence>
<dbReference type="PANTHER" id="PTHR18934:SF119">
    <property type="entry name" value="ATP-DEPENDENT RNA HELICASE A"/>
    <property type="match status" value="1"/>
</dbReference>
<dbReference type="Pfam" id="PF00271">
    <property type="entry name" value="Helicase_C"/>
    <property type="match status" value="1"/>
</dbReference>
<dbReference type="Pfam" id="PF07717">
    <property type="entry name" value="OB_NTP_bind"/>
    <property type="match status" value="1"/>
</dbReference>
<dbReference type="Gene3D" id="1.20.120.1080">
    <property type="match status" value="1"/>
</dbReference>
<feature type="domain" description="Helicase ATP-binding" evidence="10">
    <location>
        <begin position="427"/>
        <end position="593"/>
    </location>
</feature>
<comment type="similarity">
    <text evidence="1">Belongs to the DEAD box helicase family. DEAH subfamily.</text>
</comment>
<dbReference type="GO" id="GO:1990904">
    <property type="term" value="C:ribonucleoprotein complex"/>
    <property type="evidence" value="ECO:0007669"/>
    <property type="project" value="TreeGrafter"/>
</dbReference>
<dbReference type="PROSITE" id="PS00690">
    <property type="entry name" value="DEAH_ATP_HELICASE"/>
    <property type="match status" value="1"/>
</dbReference>
<dbReference type="GO" id="GO:0050684">
    <property type="term" value="P:regulation of mRNA processing"/>
    <property type="evidence" value="ECO:0007669"/>
    <property type="project" value="TreeGrafter"/>
</dbReference>
<dbReference type="GO" id="GO:0045944">
    <property type="term" value="P:positive regulation of transcription by RNA polymerase II"/>
    <property type="evidence" value="ECO:0007669"/>
    <property type="project" value="TreeGrafter"/>
</dbReference>
<dbReference type="GO" id="GO:0003724">
    <property type="term" value="F:RNA helicase activity"/>
    <property type="evidence" value="ECO:0007669"/>
    <property type="project" value="UniProtKB-EC"/>
</dbReference>
<dbReference type="SMART" id="SM00847">
    <property type="entry name" value="HA2"/>
    <property type="match status" value="1"/>
</dbReference>
<dbReference type="GO" id="GO:0005524">
    <property type="term" value="F:ATP binding"/>
    <property type="evidence" value="ECO:0007669"/>
    <property type="project" value="UniProtKB-KW"/>
</dbReference>
<evidence type="ECO:0000256" key="1">
    <source>
        <dbReference type="ARBA" id="ARBA00008792"/>
    </source>
</evidence>
<keyword evidence="5" id="KW-0347">Helicase</keyword>
<evidence type="ECO:0000256" key="5">
    <source>
        <dbReference type="ARBA" id="ARBA00022806"/>
    </source>
</evidence>
<comment type="caution">
    <text evidence="12">The sequence shown here is derived from an EMBL/GenBank/DDBJ whole genome shotgun (WGS) entry which is preliminary data.</text>
</comment>
<dbReference type="GO" id="GO:0003723">
    <property type="term" value="F:RNA binding"/>
    <property type="evidence" value="ECO:0007669"/>
    <property type="project" value="UniProtKB-UniRule"/>
</dbReference>
<dbReference type="SMART" id="SM00490">
    <property type="entry name" value="HELICc"/>
    <property type="match status" value="1"/>
</dbReference>
<feature type="domain" description="Helicase C-terminal" evidence="11">
    <location>
        <begin position="667"/>
        <end position="841"/>
    </location>
</feature>
<dbReference type="InterPro" id="IPR001650">
    <property type="entry name" value="Helicase_C-like"/>
</dbReference>
<feature type="region of interest" description="Disordered" evidence="8">
    <location>
        <begin position="1256"/>
        <end position="1279"/>
    </location>
</feature>
<evidence type="ECO:0000256" key="3">
    <source>
        <dbReference type="ARBA" id="ARBA00022741"/>
    </source>
</evidence>
<dbReference type="InterPro" id="IPR002464">
    <property type="entry name" value="DNA/RNA_helicase_DEAH_CS"/>
</dbReference>
<feature type="domain" description="DRBM" evidence="9">
    <location>
        <begin position="3"/>
        <end position="70"/>
    </location>
</feature>
<dbReference type="Gene3D" id="3.30.160.20">
    <property type="match status" value="2"/>
</dbReference>
<dbReference type="InterPro" id="IPR011709">
    <property type="entry name" value="DEAD-box_helicase_OB_fold"/>
</dbReference>
<keyword evidence="4" id="KW-0378">Hydrolase</keyword>
<organism evidence="12 13">
    <name type="scientific">Steinernema hermaphroditum</name>
    <dbReference type="NCBI Taxonomy" id="289476"/>
    <lineage>
        <taxon>Eukaryota</taxon>
        <taxon>Metazoa</taxon>
        <taxon>Ecdysozoa</taxon>
        <taxon>Nematoda</taxon>
        <taxon>Chromadorea</taxon>
        <taxon>Rhabditida</taxon>
        <taxon>Tylenchina</taxon>
        <taxon>Panagrolaimomorpha</taxon>
        <taxon>Strongyloidoidea</taxon>
        <taxon>Steinernematidae</taxon>
        <taxon>Steinernema</taxon>
    </lineage>
</organism>
<evidence type="ECO:0000256" key="2">
    <source>
        <dbReference type="ARBA" id="ARBA00012552"/>
    </source>
</evidence>
<dbReference type="Pfam" id="PF04408">
    <property type="entry name" value="WHD_HA2"/>
    <property type="match status" value="1"/>
</dbReference>
<protein>
    <recommendedName>
        <fullName evidence="2">RNA helicase</fullName>
        <ecNumber evidence="2">3.6.4.13</ecNumber>
    </recommendedName>
</protein>
<gene>
    <name evidence="12" type="ORF">QR680_017348</name>
</gene>
<keyword evidence="3" id="KW-0547">Nucleotide-binding</keyword>
<feature type="compositionally biased region" description="Polar residues" evidence="8">
    <location>
        <begin position="181"/>
        <end position="190"/>
    </location>
</feature>
<dbReference type="GO" id="GO:0005730">
    <property type="term" value="C:nucleolus"/>
    <property type="evidence" value="ECO:0007669"/>
    <property type="project" value="TreeGrafter"/>
</dbReference>
<dbReference type="Pfam" id="PF00270">
    <property type="entry name" value="DEAD"/>
    <property type="match status" value="1"/>
</dbReference>
<dbReference type="SUPFAM" id="SSF52540">
    <property type="entry name" value="P-loop containing nucleoside triphosphate hydrolases"/>
    <property type="match status" value="1"/>
</dbReference>
<evidence type="ECO:0000256" key="8">
    <source>
        <dbReference type="SAM" id="MobiDB-lite"/>
    </source>
</evidence>
<dbReference type="PROSITE" id="PS50137">
    <property type="entry name" value="DS_RBD"/>
    <property type="match status" value="2"/>
</dbReference>
<dbReference type="InterPro" id="IPR014001">
    <property type="entry name" value="Helicase_ATP-bd"/>
</dbReference>
<evidence type="ECO:0000259" key="10">
    <source>
        <dbReference type="PROSITE" id="PS51192"/>
    </source>
</evidence>
<dbReference type="EC" id="3.6.4.13" evidence="2"/>
<dbReference type="EMBL" id="JAUCMV010000004">
    <property type="protein sequence ID" value="KAK0404221.1"/>
    <property type="molecule type" value="Genomic_DNA"/>
</dbReference>
<sequence length="1279" mass="142033">MIDIKSALYALLGRKKMGIPNYDYSPRSDDGFFSCSLALPGFNYVGRGFATSKKEAATCAAKDFALFLIRTNVFHPSELPESTQAVKGKYGNEIDAPSESTSASVCQNFPVPSVSQKIPVLVNSHSRPLPCDASSVPLKPCNPKPSTSSMCALVACNETPNPIEVVRNNGHRVESPAAVTVSMSEPQPTTSHEDSFANGGHNMDNAKRTLNEYFQLKRIKNVDYNTHSVGTALKPRFLAELKIYLNDLRREVYVRGESSTKKVAENMCAFQIVRELYSGGKIPEYSEGKKIRPSFDEASGLADITIKVNDISVQRALYIASHCGVIPVDASSAMPFSPISLIPAVSIETFANVHRLPRQQSVPCSAPADGFHTWRSRPLRAEEDFYGKTLIEISDMLRARDHAKSIPQHIQNIRERLPVFGFREQIVQAVDRNCLVLIKGSTGNGKSTQIVQYLLEDHIKNGLGAAFNAIVSQPRRISALTLAERVAFERGESIGDSVGYSIRFDAKFPRPFGSIAFVTVGVLLRMMETGLNGISHIIVDEIHERDVKTDFLLILLREVVRTYPHMRLILMSATFDVDLLRGYFGDFPAIEMNVRTHPVEHFFLEDVIQKLNYYPLPRKRNGEDDDGDLHGDAGEQPLIAPEMKDMYNESTKLALSKMRERDIPFDLIQQLLLDIHEKDLPGAVLIFLPGWSDIMSLLKTLQRNPILGNSEKFLLLPLHSLLTSAEQHKVFERVPAGVRKIILSTNIAESSVTIDDIVFVIDSCKVKEKVYTAQNNIVHFATVWAAKSNLIQRRGRAGRVRAGYCYHLCTRSRFSSLEEHRTAEILRTPLHELALTVKLLRLGSIREVLGSALEPPPRQAIIEAENLLREINALDRTFELTPLGRILAKLPIDPLVGKALVLASALGIGDLMCTVAAASGFNSPFAMRESHTYPQLSFAGKRNSDHVAVLTAFNKYVEMLEFGEASVYRFCRDFGLAPTTLKMISEARKQIRDTLVGEIGFPNDCYTSCALDNQGDDPNLNLMTSLLISAHYPNLCVHRDKRRVYTLEKMNGVMSSSSVNARQKGFRYPFFVFTEKLKTRIVTCVQMSMVSPVQLLLFGCRKIEAKSDSLVVLDDVITLRMNVVHAAAIVALRPCIESYLMRVSLNPQFLVQQTASDNDLRLIVKELSSFNACTVQPKGTPVVPSYEQLARQFYDGYGYGAPLSSEPSSNNVVAVSAQVWAAYASENVEDGVPTLKAYADSAPTYDVFAKQVESRKRRAAEEASVDGIALPPSPRRSKT</sequence>
<dbReference type="PROSITE" id="PS51194">
    <property type="entry name" value="HELICASE_CTER"/>
    <property type="match status" value="1"/>
</dbReference>
<dbReference type="Proteomes" id="UP001175271">
    <property type="component" value="Unassembled WGS sequence"/>
</dbReference>
<dbReference type="CDD" id="cd18791">
    <property type="entry name" value="SF2_C_RHA"/>
    <property type="match status" value="1"/>
</dbReference>
<dbReference type="SMART" id="SM00358">
    <property type="entry name" value="DSRM"/>
    <property type="match status" value="2"/>
</dbReference>
<dbReference type="InterPro" id="IPR048333">
    <property type="entry name" value="HA2_WH"/>
</dbReference>
<dbReference type="InterPro" id="IPR007502">
    <property type="entry name" value="Helicase-assoc_dom"/>
</dbReference>
<evidence type="ECO:0000313" key="13">
    <source>
        <dbReference type="Proteomes" id="UP001175271"/>
    </source>
</evidence>
<feature type="region of interest" description="Disordered" evidence="8">
    <location>
        <begin position="180"/>
        <end position="200"/>
    </location>
</feature>
<dbReference type="Pfam" id="PF00035">
    <property type="entry name" value="dsrm"/>
    <property type="match status" value="1"/>
</dbReference>
<evidence type="ECO:0000256" key="4">
    <source>
        <dbReference type="ARBA" id="ARBA00022801"/>
    </source>
</evidence>
<evidence type="ECO:0000256" key="6">
    <source>
        <dbReference type="ARBA" id="ARBA00022840"/>
    </source>
</evidence>
<keyword evidence="6" id="KW-0067">ATP-binding</keyword>